<dbReference type="Gramene" id="CDY72665">
    <property type="protein sequence ID" value="CDY72665"/>
    <property type="gene ID" value="GSBRNA2T00034315001"/>
</dbReference>
<dbReference type="EMBL" id="LK052525">
    <property type="protein sequence ID" value="CDY72665.1"/>
    <property type="molecule type" value="Genomic_DNA"/>
</dbReference>
<reference evidence="2" key="3">
    <citation type="submission" date="2021-01" db="EMBL/GenBank/DDBJ databases">
        <authorList>
            <consortium name="Genoscope - CEA"/>
            <person name="William W."/>
        </authorList>
    </citation>
    <scope>NUCLEOTIDE SEQUENCE</scope>
</reference>
<protein>
    <submittedName>
        <fullName evidence="2">(rape) hypothetical protein</fullName>
    </submittedName>
    <submittedName>
        <fullName evidence="3">BnaCnng78720D protein</fullName>
    </submittedName>
</protein>
<dbReference type="GO" id="GO:0009451">
    <property type="term" value="P:RNA modification"/>
    <property type="evidence" value="ECO:0007669"/>
    <property type="project" value="InterPro"/>
</dbReference>
<dbReference type="Gene3D" id="1.25.40.10">
    <property type="entry name" value="Tetratricopeptide repeat domain"/>
    <property type="match status" value="1"/>
</dbReference>
<evidence type="ECO:0000256" key="1">
    <source>
        <dbReference type="ARBA" id="ARBA00022737"/>
    </source>
</evidence>
<dbReference type="AlphaFoldDB" id="A0A078K1M7"/>
<dbReference type="NCBIfam" id="TIGR00756">
    <property type="entry name" value="PPR"/>
    <property type="match status" value="1"/>
</dbReference>
<evidence type="ECO:0000313" key="3">
    <source>
        <dbReference type="EMBL" id="CDY72665.1"/>
    </source>
</evidence>
<dbReference type="InterPro" id="IPR046960">
    <property type="entry name" value="PPR_At4g14850-like_plant"/>
</dbReference>
<keyword evidence="1" id="KW-0677">Repeat</keyword>
<sequence length="55" mass="5930">MNCCREAISLFDEMVACGFKPDNVTIVSTLSASARSGDLEKGKAIHDYVKGTDFS</sequence>
<reference evidence="3" key="1">
    <citation type="journal article" date="2014" name="Science">
        <title>Plant genetics. Early allopolyploid evolution in the post-Neolithic Brassica napus oilseed genome.</title>
        <authorList>
            <person name="Chalhoub B."/>
            <person name="Denoeud F."/>
            <person name="Liu S."/>
            <person name="Parkin I.A."/>
            <person name="Tang H."/>
            <person name="Wang X."/>
            <person name="Chiquet J."/>
            <person name="Belcram H."/>
            <person name="Tong C."/>
            <person name="Samans B."/>
            <person name="Correa M."/>
            <person name="Da Silva C."/>
            <person name="Just J."/>
            <person name="Falentin C."/>
            <person name="Koh C.S."/>
            <person name="Le Clainche I."/>
            <person name="Bernard M."/>
            <person name="Bento P."/>
            <person name="Noel B."/>
            <person name="Labadie K."/>
            <person name="Alberti A."/>
            <person name="Charles M."/>
            <person name="Arnaud D."/>
            <person name="Guo H."/>
            <person name="Daviaud C."/>
            <person name="Alamery S."/>
            <person name="Jabbari K."/>
            <person name="Zhao M."/>
            <person name="Edger P.P."/>
            <person name="Chelaifa H."/>
            <person name="Tack D."/>
            <person name="Lassalle G."/>
            <person name="Mestiri I."/>
            <person name="Schnel N."/>
            <person name="Le Paslier M.C."/>
            <person name="Fan G."/>
            <person name="Renault V."/>
            <person name="Bayer P.E."/>
            <person name="Golicz A.A."/>
            <person name="Manoli S."/>
            <person name="Lee T.H."/>
            <person name="Thi V.H."/>
            <person name="Chalabi S."/>
            <person name="Hu Q."/>
            <person name="Fan C."/>
            <person name="Tollenaere R."/>
            <person name="Lu Y."/>
            <person name="Battail C."/>
            <person name="Shen J."/>
            <person name="Sidebottom C.H."/>
            <person name="Wang X."/>
            <person name="Canaguier A."/>
            <person name="Chauveau A."/>
            <person name="Berard A."/>
            <person name="Deniot G."/>
            <person name="Guan M."/>
            <person name="Liu Z."/>
            <person name="Sun F."/>
            <person name="Lim Y.P."/>
            <person name="Lyons E."/>
            <person name="Town C.D."/>
            <person name="Bancroft I."/>
            <person name="Wang X."/>
            <person name="Meng J."/>
            <person name="Ma J."/>
            <person name="Pires J.C."/>
            <person name="King G.J."/>
            <person name="Brunel D."/>
            <person name="Delourme R."/>
            <person name="Renard M."/>
            <person name="Aury J.M."/>
            <person name="Adams K.L."/>
            <person name="Batley J."/>
            <person name="Snowdon R.J."/>
            <person name="Tost J."/>
            <person name="Edwards D."/>
            <person name="Zhou Y."/>
            <person name="Hua W."/>
            <person name="Sharpe A.G."/>
            <person name="Paterson A.H."/>
            <person name="Guan C."/>
            <person name="Wincker P."/>
        </authorList>
    </citation>
    <scope>NUCLEOTIDE SEQUENCE [LARGE SCALE GENOMIC DNA]</scope>
</reference>
<gene>
    <name evidence="3" type="primary">BnaCnng78720D</name>
    <name evidence="2" type="ORF">DARMORV10_C09P38770.1</name>
    <name evidence="3" type="ORF">GSBRNA2T00034315001</name>
</gene>
<dbReference type="GO" id="GO:0003723">
    <property type="term" value="F:RNA binding"/>
    <property type="evidence" value="ECO:0007669"/>
    <property type="project" value="InterPro"/>
</dbReference>
<accession>A0A078K1M7</accession>
<dbReference type="STRING" id="3708.A0A078K1M7"/>
<dbReference type="PANTHER" id="PTHR47926">
    <property type="entry name" value="PENTATRICOPEPTIDE REPEAT-CONTAINING PROTEIN"/>
    <property type="match status" value="1"/>
</dbReference>
<dbReference type="PaxDb" id="3708-A0A078K1M7"/>
<evidence type="ECO:0000313" key="2">
    <source>
        <dbReference type="EMBL" id="CAF1750127.1"/>
    </source>
</evidence>
<dbReference type="Proteomes" id="UP001295469">
    <property type="component" value="Chromosome C09"/>
</dbReference>
<dbReference type="InterPro" id="IPR002885">
    <property type="entry name" value="PPR_rpt"/>
</dbReference>
<organism evidence="3">
    <name type="scientific">Brassica napus</name>
    <name type="common">Rape</name>
    <dbReference type="NCBI Taxonomy" id="3708"/>
    <lineage>
        <taxon>Eukaryota</taxon>
        <taxon>Viridiplantae</taxon>
        <taxon>Streptophyta</taxon>
        <taxon>Embryophyta</taxon>
        <taxon>Tracheophyta</taxon>
        <taxon>Spermatophyta</taxon>
        <taxon>Magnoliopsida</taxon>
        <taxon>eudicotyledons</taxon>
        <taxon>Gunneridae</taxon>
        <taxon>Pentapetalae</taxon>
        <taxon>rosids</taxon>
        <taxon>malvids</taxon>
        <taxon>Brassicales</taxon>
        <taxon>Brassicaceae</taxon>
        <taxon>Brassiceae</taxon>
        <taxon>Brassica</taxon>
    </lineage>
</organism>
<dbReference type="InterPro" id="IPR011990">
    <property type="entry name" value="TPR-like_helical_dom_sf"/>
</dbReference>
<reference evidence="3" key="2">
    <citation type="submission" date="2014-06" db="EMBL/GenBank/DDBJ databases">
        <authorList>
            <person name="Genoscope - CEA"/>
        </authorList>
    </citation>
    <scope>NUCLEOTIDE SEQUENCE</scope>
</reference>
<dbReference type="SMR" id="A0A078K1M7"/>
<dbReference type="EMBL" id="HG994373">
    <property type="protein sequence ID" value="CAF1750127.1"/>
    <property type="molecule type" value="Genomic_DNA"/>
</dbReference>
<name>A0A078K1M7_BRANA</name>
<proteinExistence type="predicted"/>